<dbReference type="InterPro" id="IPR011059">
    <property type="entry name" value="Metal-dep_hydrolase_composite"/>
</dbReference>
<gene>
    <name evidence="2" type="ORF">PXEA_LOCUS25380</name>
</gene>
<name>A0A448XA26_9PLAT</name>
<accession>A0A448XA26</accession>
<evidence type="ECO:0000256" key="1">
    <source>
        <dbReference type="SAM" id="MobiDB-lite"/>
    </source>
</evidence>
<dbReference type="Proteomes" id="UP000784294">
    <property type="component" value="Unassembled WGS sequence"/>
</dbReference>
<organism evidence="2 3">
    <name type="scientific">Protopolystoma xenopodis</name>
    <dbReference type="NCBI Taxonomy" id="117903"/>
    <lineage>
        <taxon>Eukaryota</taxon>
        <taxon>Metazoa</taxon>
        <taxon>Spiralia</taxon>
        <taxon>Lophotrochozoa</taxon>
        <taxon>Platyhelminthes</taxon>
        <taxon>Monogenea</taxon>
        <taxon>Polyopisthocotylea</taxon>
        <taxon>Polystomatidea</taxon>
        <taxon>Polystomatidae</taxon>
        <taxon>Protopolystoma</taxon>
    </lineage>
</organism>
<protein>
    <submittedName>
        <fullName evidence="2">Uncharacterized protein</fullName>
    </submittedName>
</protein>
<reference evidence="2" key="1">
    <citation type="submission" date="2018-11" db="EMBL/GenBank/DDBJ databases">
        <authorList>
            <consortium name="Pathogen Informatics"/>
        </authorList>
    </citation>
    <scope>NUCLEOTIDE SEQUENCE</scope>
</reference>
<keyword evidence="3" id="KW-1185">Reference proteome</keyword>
<dbReference type="EMBL" id="CAAALY010128251">
    <property type="protein sequence ID" value="VEL31940.1"/>
    <property type="molecule type" value="Genomic_DNA"/>
</dbReference>
<evidence type="ECO:0000313" key="3">
    <source>
        <dbReference type="Proteomes" id="UP000784294"/>
    </source>
</evidence>
<dbReference type="GO" id="GO:0016810">
    <property type="term" value="F:hydrolase activity, acting on carbon-nitrogen (but not peptide) bonds"/>
    <property type="evidence" value="ECO:0007669"/>
    <property type="project" value="InterPro"/>
</dbReference>
<sequence length="128" mass="14589">MKHFTPSYGSERRYEGEEFSDSQSNKMIDHTNKMDEETWIEVDLDTEWNLPGPGPADALEAWLHWNKQVAVDEDIDSQNKGTNAFMNEDRLETKAGWSPFAGWPVKGKLCRVVLRGEIVFVDGKGTLN</sequence>
<comment type="caution">
    <text evidence="2">The sequence shown here is derived from an EMBL/GenBank/DDBJ whole genome shotgun (WGS) entry which is preliminary data.</text>
</comment>
<dbReference type="OrthoDB" id="6349732at2759"/>
<feature type="region of interest" description="Disordered" evidence="1">
    <location>
        <begin position="1"/>
        <end position="26"/>
    </location>
</feature>
<dbReference type="Gene3D" id="3.20.20.140">
    <property type="entry name" value="Metal-dependent hydrolases"/>
    <property type="match status" value="1"/>
</dbReference>
<proteinExistence type="predicted"/>
<dbReference type="SUPFAM" id="SSF51338">
    <property type="entry name" value="Composite domain of metallo-dependent hydrolases"/>
    <property type="match status" value="1"/>
</dbReference>
<evidence type="ECO:0000313" key="2">
    <source>
        <dbReference type="EMBL" id="VEL31940.1"/>
    </source>
</evidence>
<dbReference type="AlphaFoldDB" id="A0A448XA26"/>